<dbReference type="InterPro" id="IPR005945">
    <property type="entry name" value="Pro_imino_pep"/>
</dbReference>
<feature type="active site" evidence="8">
    <location>
        <position position="242"/>
    </location>
</feature>
<reference evidence="12" key="1">
    <citation type="submission" date="2017-11" db="EMBL/GenBank/DDBJ databases">
        <title>Complete Genome Sequence of Kyrpidia sp. Strain EA-1, a thermophilic, hydrogen-oxidizing Bacterium, isolated from the Azores.</title>
        <authorList>
            <person name="Reiner J.E."/>
            <person name="Lapp C.J."/>
            <person name="Bunk B."/>
            <person name="Gescher J."/>
        </authorList>
    </citation>
    <scope>NUCLEOTIDE SEQUENCE [LARGE SCALE GENOMIC DNA]</scope>
    <source>
        <strain evidence="12">EA-1</strain>
    </source>
</reference>
<keyword evidence="7" id="KW-0645">Protease</keyword>
<dbReference type="SUPFAM" id="SSF53474">
    <property type="entry name" value="alpha/beta-Hydrolases"/>
    <property type="match status" value="1"/>
</dbReference>
<keyword evidence="12" id="KW-1185">Reference proteome</keyword>
<comment type="similarity">
    <text evidence="2 7">Belongs to the peptidase S33 family.</text>
</comment>
<evidence type="ECO:0000256" key="5">
    <source>
        <dbReference type="ARBA" id="ARBA00022801"/>
    </source>
</evidence>
<evidence type="ECO:0000256" key="3">
    <source>
        <dbReference type="ARBA" id="ARBA00012568"/>
    </source>
</evidence>
<dbReference type="EC" id="3.4.11.5" evidence="3 7"/>
<dbReference type="RefSeq" id="WP_100667919.1">
    <property type="nucleotide sequence ID" value="NZ_CP024955.1"/>
</dbReference>
<dbReference type="InterPro" id="IPR050266">
    <property type="entry name" value="AB_hydrolase_sf"/>
</dbReference>
<evidence type="ECO:0000313" key="10">
    <source>
        <dbReference type="EMBL" id="ATY85126.1"/>
    </source>
</evidence>
<dbReference type="GO" id="GO:0016020">
    <property type="term" value="C:membrane"/>
    <property type="evidence" value="ECO:0007669"/>
    <property type="project" value="TreeGrafter"/>
</dbReference>
<evidence type="ECO:0000313" key="12">
    <source>
        <dbReference type="Proteomes" id="UP000231932"/>
    </source>
</evidence>
<dbReference type="PIRSF" id="PIRSF005539">
    <property type="entry name" value="Pept_S33_TRI_F1"/>
    <property type="match status" value="1"/>
</dbReference>
<reference evidence="11 13" key="3">
    <citation type="submission" date="2020-04" db="EMBL/GenBank/DDBJ databases">
        <authorList>
            <person name="Hogendoorn C."/>
        </authorList>
    </citation>
    <scope>NUCLEOTIDE SEQUENCE [LARGE SCALE GENOMIC DNA]</scope>
    <source>
        <strain evidence="11">COOX1</strain>
    </source>
</reference>
<organism evidence="10 12">
    <name type="scientific">Kyrpidia spormannii</name>
    <dbReference type="NCBI Taxonomy" id="2055160"/>
    <lineage>
        <taxon>Bacteria</taxon>
        <taxon>Bacillati</taxon>
        <taxon>Bacillota</taxon>
        <taxon>Bacilli</taxon>
        <taxon>Bacillales</taxon>
        <taxon>Alicyclobacillaceae</taxon>
        <taxon>Kyrpidia</taxon>
    </lineage>
</organism>
<gene>
    <name evidence="11" type="primary">fpaP</name>
    <name evidence="11" type="ORF">COOX1_2025</name>
    <name evidence="10" type="ORF">CVV65_09460</name>
</gene>
<feature type="domain" description="AB hydrolase-1" evidence="9">
    <location>
        <begin position="28"/>
        <end position="275"/>
    </location>
</feature>
<dbReference type="PANTHER" id="PTHR43798">
    <property type="entry name" value="MONOACYLGLYCEROL LIPASE"/>
    <property type="match status" value="1"/>
</dbReference>
<dbReference type="Proteomes" id="UP000502196">
    <property type="component" value="Chromosome"/>
</dbReference>
<dbReference type="PRINTS" id="PR00793">
    <property type="entry name" value="PROAMNOPTASE"/>
</dbReference>
<dbReference type="Gene3D" id="3.40.50.1820">
    <property type="entry name" value="alpha/beta hydrolase"/>
    <property type="match status" value="1"/>
</dbReference>
<dbReference type="EMBL" id="CP024955">
    <property type="protein sequence ID" value="ATY85126.1"/>
    <property type="molecule type" value="Genomic_DNA"/>
</dbReference>
<comment type="catalytic activity">
    <reaction evidence="1 7">
        <text>Release of N-terminal proline from a peptide.</text>
        <dbReference type="EC" id="3.4.11.5"/>
    </reaction>
</comment>
<reference evidence="10" key="2">
    <citation type="journal article" date="2018" name="Genome Announc.">
        <title>Complete Genome Sequence of Kyrpidia sp. Strain EA-1, a Thermophilic Knallgas Bacterium, Isolated from the Azores.</title>
        <authorList>
            <person name="Reiner J.E."/>
            <person name="Lapp C.J."/>
            <person name="Bunk B."/>
            <person name="Sproer C."/>
            <person name="Overmann J."/>
            <person name="Gescher J."/>
        </authorList>
    </citation>
    <scope>NUCLEOTIDE SEQUENCE</scope>
    <source>
        <strain evidence="10">EA-1</strain>
    </source>
</reference>
<keyword evidence="7 11" id="KW-0031">Aminopeptidase</keyword>
<feature type="active site" description="Proton donor" evidence="8">
    <location>
        <position position="269"/>
    </location>
</feature>
<dbReference type="Proteomes" id="UP000231932">
    <property type="component" value="Chromosome"/>
</dbReference>
<dbReference type="OrthoDB" id="9796770at2"/>
<evidence type="ECO:0000313" key="13">
    <source>
        <dbReference type="Proteomes" id="UP000502196"/>
    </source>
</evidence>
<evidence type="ECO:0000256" key="7">
    <source>
        <dbReference type="PIRNR" id="PIRNR005539"/>
    </source>
</evidence>
<keyword evidence="5 7" id="KW-0378">Hydrolase</keyword>
<dbReference type="AlphaFoldDB" id="A0A2K8N722"/>
<dbReference type="GO" id="GO:0004177">
    <property type="term" value="F:aminopeptidase activity"/>
    <property type="evidence" value="ECO:0007669"/>
    <property type="project" value="UniProtKB-KW"/>
</dbReference>
<accession>A0A2K8N722</accession>
<feature type="active site" description="Nucleophile" evidence="8">
    <location>
        <position position="103"/>
    </location>
</feature>
<evidence type="ECO:0000256" key="6">
    <source>
        <dbReference type="ARBA" id="ARBA00029605"/>
    </source>
</evidence>
<sequence>MADASRIVPISGGYHVWTRRLGESPVKLLLLHGGPGFNHEYLEIFAEHLPPNGIELYFYDQLGSYFSDQPDDPSLWTVDRFREEVEEVRRFLGLGPFYLCGQSWGGMLAIEYALHYPDAVKGLIISNMTASVESYVRSVNRLRDQLPRELVDVMKRYEAAGQYDAPEYQEILMNHLYRKHLCRLDPWPEPVLRAFAHANNQVYNVMQGPNEFVVTGNFKDWDRWDDLHRLPMPTLLLVGQYDTMAVEDIEEMGRRIPRSRVAVCPNGSHMCMWDDSQAYFGALLGFIRSVEAGAEV</sequence>
<dbReference type="KEGG" id="kyr:CVV65_09460"/>
<dbReference type="InterPro" id="IPR029058">
    <property type="entry name" value="AB_hydrolase_fold"/>
</dbReference>
<name>A0A2K8N722_9BACL</name>
<evidence type="ECO:0000256" key="1">
    <source>
        <dbReference type="ARBA" id="ARBA00001585"/>
    </source>
</evidence>
<comment type="function">
    <text evidence="7">Releases the N-terminal proline from various substrates.</text>
</comment>
<dbReference type="GO" id="GO:0006508">
    <property type="term" value="P:proteolysis"/>
    <property type="evidence" value="ECO:0007669"/>
    <property type="project" value="UniProtKB-KW"/>
</dbReference>
<evidence type="ECO:0000259" key="9">
    <source>
        <dbReference type="Pfam" id="PF00561"/>
    </source>
</evidence>
<dbReference type="Pfam" id="PF00561">
    <property type="entry name" value="Abhydrolase_1"/>
    <property type="match status" value="1"/>
</dbReference>
<dbReference type="InterPro" id="IPR002410">
    <property type="entry name" value="Peptidase_S33"/>
</dbReference>
<proteinExistence type="inferred from homology"/>
<dbReference type="EMBL" id="LR792683">
    <property type="protein sequence ID" value="CAB3393670.1"/>
    <property type="molecule type" value="Genomic_DNA"/>
</dbReference>
<dbReference type="PANTHER" id="PTHR43798:SF33">
    <property type="entry name" value="HYDROLASE, PUTATIVE (AFU_ORTHOLOGUE AFUA_2G14860)-RELATED"/>
    <property type="match status" value="1"/>
</dbReference>
<evidence type="ECO:0000256" key="4">
    <source>
        <dbReference type="ARBA" id="ARBA00021843"/>
    </source>
</evidence>
<dbReference type="InterPro" id="IPR000073">
    <property type="entry name" value="AB_hydrolase_1"/>
</dbReference>
<evidence type="ECO:0000313" key="11">
    <source>
        <dbReference type="EMBL" id="CAB3393670.1"/>
    </source>
</evidence>
<dbReference type="NCBIfam" id="TIGR01250">
    <property type="entry name" value="pro_imino_pep_2"/>
    <property type="match status" value="1"/>
</dbReference>
<protein>
    <recommendedName>
        <fullName evidence="4 7">Proline iminopeptidase</fullName>
        <shortName evidence="7">PIP</shortName>
        <ecNumber evidence="3 7">3.4.11.5</ecNumber>
    </recommendedName>
    <alternativeName>
        <fullName evidence="6 7">Prolyl aminopeptidase</fullName>
    </alternativeName>
</protein>
<evidence type="ECO:0000256" key="2">
    <source>
        <dbReference type="ARBA" id="ARBA00010088"/>
    </source>
</evidence>
<evidence type="ECO:0000256" key="8">
    <source>
        <dbReference type="PIRSR" id="PIRSR005539-1"/>
    </source>
</evidence>